<organism evidence="3 4">
    <name type="scientific">Chenopodium quinoa</name>
    <name type="common">Quinoa</name>
    <dbReference type="NCBI Taxonomy" id="63459"/>
    <lineage>
        <taxon>Eukaryota</taxon>
        <taxon>Viridiplantae</taxon>
        <taxon>Streptophyta</taxon>
        <taxon>Embryophyta</taxon>
        <taxon>Tracheophyta</taxon>
        <taxon>Spermatophyta</taxon>
        <taxon>Magnoliopsida</taxon>
        <taxon>eudicotyledons</taxon>
        <taxon>Gunneridae</taxon>
        <taxon>Pentapetalae</taxon>
        <taxon>Caryophyllales</taxon>
        <taxon>Chenopodiaceae</taxon>
        <taxon>Chenopodioideae</taxon>
        <taxon>Atripliceae</taxon>
        <taxon>Chenopodium</taxon>
    </lineage>
</organism>
<dbReference type="AlphaFoldDB" id="A0A803MTA4"/>
<feature type="compositionally biased region" description="Polar residues" evidence="1">
    <location>
        <begin position="1"/>
        <end position="10"/>
    </location>
</feature>
<name>A0A803MTA4_CHEQI</name>
<evidence type="ECO:0000256" key="1">
    <source>
        <dbReference type="SAM" id="MobiDB-lite"/>
    </source>
</evidence>
<dbReference type="InterPro" id="IPR044730">
    <property type="entry name" value="RNase_H-like_dom_plant"/>
</dbReference>
<evidence type="ECO:0000313" key="3">
    <source>
        <dbReference type="EnsemblPlants" id="AUR62034895-RA:cds"/>
    </source>
</evidence>
<dbReference type="InterPro" id="IPR002156">
    <property type="entry name" value="RNaseH_domain"/>
</dbReference>
<dbReference type="Proteomes" id="UP000596660">
    <property type="component" value="Unplaced"/>
</dbReference>
<keyword evidence="4" id="KW-1185">Reference proteome</keyword>
<sequence>MKSNDSSTEVQSREQELDHQSPVVKPSVEVNDYGAWMLVKKPPPRKRTLRQEKQPTVKEKAPPGKIQNEEQSQRVDHGGSRFLILNEQNQEIEEPNKGNEVNLGKDDSNLTESYVETVDLSKFSQPINIVSKDNSVKIGKNNLSSSSQGFAQQLSRQEKDFRKQDNFFSQKISYKIKLMKSAHKVINDPELEDVRYWKGAKAWGFSVKYAMQLINDDDLVTKDPKWELAWKTPLHQRIRVFLWLLFHNRMLCNANKKFRHLTNDPRCKRCELNSDETLLHLLRDCPATKSIWASIGSTTLYSSFFTGNFSAWLIRNLKGGELIHSEKWQTCFATALWCIWRWRNSIMFGNSKDIPSDMGSFIRIQSDTTWNAMSGSANVVGLSGNATASRKKVLIRWNAPPLDYFFLNTDGAAKGSPGFAGGGGIIRDCCGNFIKCFTANFGVCGAYRAELLAAEIGLQMALNMGISKLS</sequence>
<feature type="compositionally biased region" description="Basic and acidic residues" evidence="1">
    <location>
        <begin position="49"/>
        <end position="77"/>
    </location>
</feature>
<dbReference type="InterPro" id="IPR053151">
    <property type="entry name" value="RNase_H-like"/>
</dbReference>
<accession>A0A803MTA4</accession>
<feature type="region of interest" description="Disordered" evidence="1">
    <location>
        <begin position="1"/>
        <end position="77"/>
    </location>
</feature>
<dbReference type="InterPro" id="IPR036397">
    <property type="entry name" value="RNaseH_sf"/>
</dbReference>
<proteinExistence type="predicted"/>
<dbReference type="GO" id="GO:0003676">
    <property type="term" value="F:nucleic acid binding"/>
    <property type="evidence" value="ECO:0007669"/>
    <property type="project" value="InterPro"/>
</dbReference>
<evidence type="ECO:0000259" key="2">
    <source>
        <dbReference type="PROSITE" id="PS50879"/>
    </source>
</evidence>
<dbReference type="PANTHER" id="PTHR47723:SF19">
    <property type="entry name" value="POLYNUCLEOTIDYL TRANSFERASE, RIBONUCLEASE H-LIKE SUPERFAMILY PROTEIN"/>
    <property type="match status" value="1"/>
</dbReference>
<reference evidence="3" key="1">
    <citation type="journal article" date="2017" name="Nature">
        <title>The genome of Chenopodium quinoa.</title>
        <authorList>
            <person name="Jarvis D.E."/>
            <person name="Ho Y.S."/>
            <person name="Lightfoot D.J."/>
            <person name="Schmoeckel S.M."/>
            <person name="Li B."/>
            <person name="Borm T.J.A."/>
            <person name="Ohyanagi H."/>
            <person name="Mineta K."/>
            <person name="Michell C.T."/>
            <person name="Saber N."/>
            <person name="Kharbatia N.M."/>
            <person name="Rupper R.R."/>
            <person name="Sharp A.R."/>
            <person name="Dally N."/>
            <person name="Boughton B.A."/>
            <person name="Woo Y.H."/>
            <person name="Gao G."/>
            <person name="Schijlen E.G.W.M."/>
            <person name="Guo X."/>
            <person name="Momin A.A."/>
            <person name="Negrao S."/>
            <person name="Al-Babili S."/>
            <person name="Gehring C."/>
            <person name="Roessner U."/>
            <person name="Jung C."/>
            <person name="Murphy K."/>
            <person name="Arold S.T."/>
            <person name="Gojobori T."/>
            <person name="van der Linden C.G."/>
            <person name="van Loo E.N."/>
            <person name="Jellen E.N."/>
            <person name="Maughan P.J."/>
            <person name="Tester M."/>
        </authorList>
    </citation>
    <scope>NUCLEOTIDE SEQUENCE [LARGE SCALE GENOMIC DNA]</scope>
    <source>
        <strain evidence="3">cv. PI 614886</strain>
    </source>
</reference>
<reference evidence="3" key="2">
    <citation type="submission" date="2021-03" db="UniProtKB">
        <authorList>
            <consortium name="EnsemblPlants"/>
        </authorList>
    </citation>
    <scope>IDENTIFICATION</scope>
</reference>
<dbReference type="GO" id="GO:0004523">
    <property type="term" value="F:RNA-DNA hybrid ribonuclease activity"/>
    <property type="evidence" value="ECO:0007669"/>
    <property type="project" value="InterPro"/>
</dbReference>
<dbReference type="SUPFAM" id="SSF53098">
    <property type="entry name" value="Ribonuclease H-like"/>
    <property type="match status" value="1"/>
</dbReference>
<protein>
    <recommendedName>
        <fullName evidence="2">RNase H type-1 domain-containing protein</fullName>
    </recommendedName>
</protein>
<dbReference type="Pfam" id="PF13966">
    <property type="entry name" value="zf-RVT"/>
    <property type="match status" value="1"/>
</dbReference>
<dbReference type="InterPro" id="IPR026960">
    <property type="entry name" value="RVT-Znf"/>
</dbReference>
<dbReference type="Gene3D" id="3.30.420.10">
    <property type="entry name" value="Ribonuclease H-like superfamily/Ribonuclease H"/>
    <property type="match status" value="1"/>
</dbReference>
<feature type="domain" description="RNase H type-1" evidence="2">
    <location>
        <begin position="401"/>
        <end position="470"/>
    </location>
</feature>
<dbReference type="CDD" id="cd06222">
    <property type="entry name" value="RNase_H_like"/>
    <property type="match status" value="1"/>
</dbReference>
<dbReference type="InterPro" id="IPR012337">
    <property type="entry name" value="RNaseH-like_sf"/>
</dbReference>
<dbReference type="PROSITE" id="PS50879">
    <property type="entry name" value="RNASE_H_1"/>
    <property type="match status" value="1"/>
</dbReference>
<dbReference type="PANTHER" id="PTHR47723">
    <property type="entry name" value="OS05G0353850 PROTEIN"/>
    <property type="match status" value="1"/>
</dbReference>
<dbReference type="Pfam" id="PF13456">
    <property type="entry name" value="RVT_3"/>
    <property type="match status" value="1"/>
</dbReference>
<dbReference type="Gramene" id="AUR62034895-RA">
    <property type="protein sequence ID" value="AUR62034895-RA:cds"/>
    <property type="gene ID" value="AUR62034895"/>
</dbReference>
<dbReference type="EnsemblPlants" id="AUR62034895-RA">
    <property type="protein sequence ID" value="AUR62034895-RA:cds"/>
    <property type="gene ID" value="AUR62034895"/>
</dbReference>
<evidence type="ECO:0000313" key="4">
    <source>
        <dbReference type="Proteomes" id="UP000596660"/>
    </source>
</evidence>